<dbReference type="InterPro" id="IPR011047">
    <property type="entry name" value="Quinoprotein_ADH-like_sf"/>
</dbReference>
<evidence type="ECO:0000259" key="7">
    <source>
        <dbReference type="PROSITE" id="PS50011"/>
    </source>
</evidence>
<dbReference type="InterPro" id="IPR015943">
    <property type="entry name" value="WD40/YVTN_repeat-like_dom_sf"/>
</dbReference>
<feature type="region of interest" description="Disordered" evidence="6">
    <location>
        <begin position="370"/>
        <end position="426"/>
    </location>
</feature>
<dbReference type="Proteomes" id="UP001204746">
    <property type="component" value="Unassembled WGS sequence"/>
</dbReference>
<dbReference type="InterPro" id="IPR017441">
    <property type="entry name" value="Protein_kinase_ATP_BS"/>
</dbReference>
<gene>
    <name evidence="8" type="ORF">NP777_35805</name>
</gene>
<dbReference type="Pfam" id="PF13360">
    <property type="entry name" value="PQQ_2"/>
    <property type="match status" value="1"/>
</dbReference>
<dbReference type="Pfam" id="PF00069">
    <property type="entry name" value="Pkinase"/>
    <property type="match status" value="1"/>
</dbReference>
<evidence type="ECO:0000256" key="1">
    <source>
        <dbReference type="ARBA" id="ARBA00022679"/>
    </source>
</evidence>
<feature type="domain" description="Protein kinase" evidence="7">
    <location>
        <begin position="14"/>
        <end position="266"/>
    </location>
</feature>
<feature type="compositionally biased region" description="Acidic residues" evidence="6">
    <location>
        <begin position="267"/>
        <end position="285"/>
    </location>
</feature>
<dbReference type="SUPFAM" id="SSF56112">
    <property type="entry name" value="Protein kinase-like (PK-like)"/>
    <property type="match status" value="1"/>
</dbReference>
<evidence type="ECO:0000256" key="2">
    <source>
        <dbReference type="ARBA" id="ARBA00022741"/>
    </source>
</evidence>
<reference evidence="8 9" key="1">
    <citation type="submission" date="2022-07" db="EMBL/GenBank/DDBJ databases">
        <authorList>
            <person name="Phongsopitanun W."/>
            <person name="Tanasupawat S."/>
        </authorList>
    </citation>
    <scope>NUCLEOTIDE SEQUENCE [LARGE SCALE GENOMIC DNA]</scope>
    <source>
        <strain evidence="8 9">RCU-064</strain>
    </source>
</reference>
<organism evidence="8 9">
    <name type="scientific">Streptomyces rugosispiralis</name>
    <dbReference type="NCBI Taxonomy" id="2967341"/>
    <lineage>
        <taxon>Bacteria</taxon>
        <taxon>Bacillati</taxon>
        <taxon>Actinomycetota</taxon>
        <taxon>Actinomycetes</taxon>
        <taxon>Kitasatosporales</taxon>
        <taxon>Streptomycetaceae</taxon>
        <taxon>Streptomyces</taxon>
    </lineage>
</organism>
<comment type="caution">
    <text evidence="8">The sequence shown here is derived from an EMBL/GenBank/DDBJ whole genome shotgun (WGS) entry which is preliminary data.</text>
</comment>
<dbReference type="PROSITE" id="PS00107">
    <property type="entry name" value="PROTEIN_KINASE_ATP"/>
    <property type="match status" value="1"/>
</dbReference>
<dbReference type="PANTHER" id="PTHR43289">
    <property type="entry name" value="MITOGEN-ACTIVATED PROTEIN KINASE KINASE KINASE 20-RELATED"/>
    <property type="match status" value="1"/>
</dbReference>
<dbReference type="InterPro" id="IPR011009">
    <property type="entry name" value="Kinase-like_dom_sf"/>
</dbReference>
<evidence type="ECO:0000313" key="9">
    <source>
        <dbReference type="Proteomes" id="UP001204746"/>
    </source>
</evidence>
<dbReference type="InterPro" id="IPR018391">
    <property type="entry name" value="PQQ_b-propeller_rpt"/>
</dbReference>
<dbReference type="PROSITE" id="PS00108">
    <property type="entry name" value="PROTEIN_KINASE_ST"/>
    <property type="match status" value="1"/>
</dbReference>
<evidence type="ECO:0000256" key="5">
    <source>
        <dbReference type="PROSITE-ProRule" id="PRU10141"/>
    </source>
</evidence>
<evidence type="ECO:0000313" key="8">
    <source>
        <dbReference type="EMBL" id="MCQ8193526.1"/>
    </source>
</evidence>
<accession>A0ABT1V7Z8</accession>
<dbReference type="SMART" id="SM00220">
    <property type="entry name" value="S_TKc"/>
    <property type="match status" value="1"/>
</dbReference>
<evidence type="ECO:0000256" key="3">
    <source>
        <dbReference type="ARBA" id="ARBA00022777"/>
    </source>
</evidence>
<dbReference type="Gene3D" id="2.130.10.10">
    <property type="entry name" value="YVTN repeat-like/Quinoprotein amine dehydrogenase"/>
    <property type="match status" value="2"/>
</dbReference>
<dbReference type="SMART" id="SM00564">
    <property type="entry name" value="PQQ"/>
    <property type="match status" value="4"/>
</dbReference>
<evidence type="ECO:0000256" key="4">
    <source>
        <dbReference type="ARBA" id="ARBA00022840"/>
    </source>
</evidence>
<keyword evidence="3 8" id="KW-0418">Kinase</keyword>
<dbReference type="EMBL" id="JANIAA010000036">
    <property type="protein sequence ID" value="MCQ8193526.1"/>
    <property type="molecule type" value="Genomic_DNA"/>
</dbReference>
<dbReference type="PANTHER" id="PTHR43289:SF34">
    <property type="entry name" value="SERINE_THREONINE-PROTEIN KINASE YBDM-RELATED"/>
    <property type="match status" value="1"/>
</dbReference>
<dbReference type="PROSITE" id="PS50011">
    <property type="entry name" value="PROTEIN_KINASE_DOM"/>
    <property type="match status" value="1"/>
</dbReference>
<feature type="compositionally biased region" description="Basic and acidic residues" evidence="6">
    <location>
        <begin position="286"/>
        <end position="313"/>
    </location>
</feature>
<evidence type="ECO:0000256" key="6">
    <source>
        <dbReference type="SAM" id="MobiDB-lite"/>
    </source>
</evidence>
<dbReference type="Gene3D" id="3.30.200.20">
    <property type="entry name" value="Phosphorylase Kinase, domain 1"/>
    <property type="match status" value="1"/>
</dbReference>
<name>A0ABT1V7Z8_9ACTN</name>
<dbReference type="GO" id="GO:0016301">
    <property type="term" value="F:kinase activity"/>
    <property type="evidence" value="ECO:0007669"/>
    <property type="project" value="UniProtKB-KW"/>
</dbReference>
<keyword evidence="9" id="KW-1185">Reference proteome</keyword>
<dbReference type="RefSeq" id="WP_256654358.1">
    <property type="nucleotide sequence ID" value="NZ_JANIAA010000036.1"/>
</dbReference>
<dbReference type="InterPro" id="IPR000719">
    <property type="entry name" value="Prot_kinase_dom"/>
</dbReference>
<sequence>MALRAGDPESIGGYALERRLGRGGMGTVYLARSQSGRPLALKVVHQQFADDDEFRVRFRQEVAAARRVSGAFTAAVVDADPDAVLPWMATSYVPGRTLAEQVAADGPLRGAELRRLAIGLVEALRDIHRAGVVHRDLKPANIVLSDDGPRVIDFGISRAADHQTLTMTGRVMGTPPFMSPEQLRDPREVGPESDVFSLATVLVYAATGQSPFDADSPYMTAYHVVYEPPALDAVTGPLRAAVADCLSKDPPARPGLDELLERLGTLPEDDGDGGEDNGDDREDDGDSRKDDGDDRNDAGDGRNDAGDGRKDVTDSGGGTGEGDEGDAATPTEVGRAPGRAHLTRRPLVSAAAAAGLVAVAVGAIVLLRAGSGPEGEPDARPTTRASANGSFPSGWRPWQRTLAGPNTDIVTSANGAPRSVSGPTGRRCLPSGTDLYCGGSGIALTRLDVRGRVAWHRSAEPSELIGVADGLVLGTVEKSDGTARLEGYRTSDGERVWKTDIGSAYQGAVFQRGRHPAVLTQSWDDETFQAVEVRTGRTLWSRRVGHGLSCGPEVVSGRPLADCGPVEDQGDPAVPSGLYALAPTTGAARRIGTLSAGTSLAERSGRLLYLEQREHATDDYTDLLFLGTDGGRERRVKLPAGLSARQITPTLVGDTLYFVRQNGEVTAVTTAGKRLWSRATQVEWLGPPVVSGRRNALYLATAAGRVVALDRRDGRMLWRTKPRTDPGGIPAELTLSGDALTTVYGYDTLEASGMDVTRDG</sequence>
<proteinExistence type="predicted"/>
<dbReference type="SUPFAM" id="SSF50998">
    <property type="entry name" value="Quinoprotein alcohol dehydrogenase-like"/>
    <property type="match status" value="2"/>
</dbReference>
<dbReference type="InterPro" id="IPR008271">
    <property type="entry name" value="Ser/Thr_kinase_AS"/>
</dbReference>
<keyword evidence="4 5" id="KW-0067">ATP-binding</keyword>
<feature type="region of interest" description="Disordered" evidence="6">
    <location>
        <begin position="264"/>
        <end position="340"/>
    </location>
</feature>
<keyword evidence="1" id="KW-0808">Transferase</keyword>
<keyword evidence="2 5" id="KW-0547">Nucleotide-binding</keyword>
<dbReference type="InterPro" id="IPR002372">
    <property type="entry name" value="PQQ_rpt_dom"/>
</dbReference>
<dbReference type="Gene3D" id="1.10.510.10">
    <property type="entry name" value="Transferase(Phosphotransferase) domain 1"/>
    <property type="match status" value="1"/>
</dbReference>
<protein>
    <submittedName>
        <fullName evidence="8">Serine/threonine-protein kinase</fullName>
    </submittedName>
</protein>
<dbReference type="CDD" id="cd14014">
    <property type="entry name" value="STKc_PknB_like"/>
    <property type="match status" value="1"/>
</dbReference>
<feature type="binding site" evidence="5">
    <location>
        <position position="42"/>
    </location>
    <ligand>
        <name>ATP</name>
        <dbReference type="ChEBI" id="CHEBI:30616"/>
    </ligand>
</feature>